<evidence type="ECO:0000256" key="1">
    <source>
        <dbReference type="SAM" id="Coils"/>
    </source>
</evidence>
<keyword evidence="1" id="KW-0175">Coiled coil</keyword>
<accession>A0A921I1P2</accession>
<name>A0A921I1P2_9FIRM</name>
<dbReference type="AlphaFoldDB" id="A0A921I1P2"/>
<reference evidence="2" key="1">
    <citation type="journal article" date="2021" name="PeerJ">
        <title>Extensive microbial diversity within the chicken gut microbiome revealed by metagenomics and culture.</title>
        <authorList>
            <person name="Gilroy R."/>
            <person name="Ravi A."/>
            <person name="Getino M."/>
            <person name="Pursley I."/>
            <person name="Horton D.L."/>
            <person name="Alikhan N.F."/>
            <person name="Baker D."/>
            <person name="Gharbi K."/>
            <person name="Hall N."/>
            <person name="Watson M."/>
            <person name="Adriaenssens E.M."/>
            <person name="Foster-Nyarko E."/>
            <person name="Jarju S."/>
            <person name="Secka A."/>
            <person name="Antonio M."/>
            <person name="Oren A."/>
            <person name="Chaudhuri R.R."/>
            <person name="La Ragione R."/>
            <person name="Hildebrand F."/>
            <person name="Pallen M.J."/>
        </authorList>
    </citation>
    <scope>NUCLEOTIDE SEQUENCE</scope>
    <source>
        <strain evidence="2">ChiSjej5B23-16112</strain>
    </source>
</reference>
<evidence type="ECO:0000313" key="3">
    <source>
        <dbReference type="Proteomes" id="UP000769156"/>
    </source>
</evidence>
<reference evidence="2" key="2">
    <citation type="submission" date="2021-09" db="EMBL/GenBank/DDBJ databases">
        <authorList>
            <person name="Gilroy R."/>
        </authorList>
    </citation>
    <scope>NUCLEOTIDE SEQUENCE</scope>
    <source>
        <strain evidence="2">ChiSjej5B23-16112</strain>
    </source>
</reference>
<dbReference type="RefSeq" id="WP_076780443.1">
    <property type="nucleotide sequence ID" value="NZ_CALKQL010000015.1"/>
</dbReference>
<evidence type="ECO:0000313" key="2">
    <source>
        <dbReference type="EMBL" id="HJF95179.1"/>
    </source>
</evidence>
<sequence length="143" mass="16290">MGEQTRKLLEECSKGCKMAAESIDQIREHIKDRKMQELVSGYRKKHRDLEREADRLLAEEGEEEPQAGLAVSAMSWITTNVKLLIDESGSQIAKLLMDGCNMGIQGITEAQNRYKEASRESRSLAEKLVKLEEQFSKDLKVYL</sequence>
<evidence type="ECO:0008006" key="4">
    <source>
        <dbReference type="Google" id="ProtNLM"/>
    </source>
</evidence>
<feature type="coiled-coil region" evidence="1">
    <location>
        <begin position="107"/>
        <end position="134"/>
    </location>
</feature>
<comment type="caution">
    <text evidence="2">The sequence shown here is derived from an EMBL/GenBank/DDBJ whole genome shotgun (WGS) entry which is preliminary data.</text>
</comment>
<gene>
    <name evidence="2" type="ORF">K8V82_10400</name>
</gene>
<dbReference type="EMBL" id="DYVY01000173">
    <property type="protein sequence ID" value="HJF95179.1"/>
    <property type="molecule type" value="Genomic_DNA"/>
</dbReference>
<dbReference type="OrthoDB" id="1651292at2"/>
<organism evidence="2 3">
    <name type="scientific">Lachnoclostridium phocaeense</name>
    <dbReference type="NCBI Taxonomy" id="1871021"/>
    <lineage>
        <taxon>Bacteria</taxon>
        <taxon>Bacillati</taxon>
        <taxon>Bacillota</taxon>
        <taxon>Clostridia</taxon>
        <taxon>Lachnospirales</taxon>
        <taxon>Lachnospiraceae</taxon>
    </lineage>
</organism>
<proteinExistence type="predicted"/>
<dbReference type="Proteomes" id="UP000769156">
    <property type="component" value="Unassembled WGS sequence"/>
</dbReference>
<protein>
    <recommendedName>
        <fullName evidence="4">DUF2383 domain-containing protein</fullName>
    </recommendedName>
</protein>